<reference evidence="2" key="1">
    <citation type="submission" date="2023-04" db="EMBL/GenBank/DDBJ databases">
        <authorList>
            <person name="Vijverberg K."/>
            <person name="Xiong W."/>
            <person name="Schranz E."/>
        </authorList>
    </citation>
    <scope>NUCLEOTIDE SEQUENCE</scope>
</reference>
<evidence type="ECO:0000313" key="3">
    <source>
        <dbReference type="Proteomes" id="UP001177003"/>
    </source>
</evidence>
<organism evidence="2 3">
    <name type="scientific">Lactuca saligna</name>
    <name type="common">Willowleaf lettuce</name>
    <dbReference type="NCBI Taxonomy" id="75948"/>
    <lineage>
        <taxon>Eukaryota</taxon>
        <taxon>Viridiplantae</taxon>
        <taxon>Streptophyta</taxon>
        <taxon>Embryophyta</taxon>
        <taxon>Tracheophyta</taxon>
        <taxon>Spermatophyta</taxon>
        <taxon>Magnoliopsida</taxon>
        <taxon>eudicotyledons</taxon>
        <taxon>Gunneridae</taxon>
        <taxon>Pentapetalae</taxon>
        <taxon>asterids</taxon>
        <taxon>campanulids</taxon>
        <taxon>Asterales</taxon>
        <taxon>Asteraceae</taxon>
        <taxon>Cichorioideae</taxon>
        <taxon>Cichorieae</taxon>
        <taxon>Lactucinae</taxon>
        <taxon>Lactuca</taxon>
    </lineage>
</organism>
<dbReference type="GO" id="GO:0005886">
    <property type="term" value="C:plasma membrane"/>
    <property type="evidence" value="ECO:0007669"/>
    <property type="project" value="TreeGrafter"/>
</dbReference>
<sequence>MVIRVLYQNRGKGNRISELLLIKRRGFTNGEGEETTTGGVWREAKLVLDYVGPCRLYGEPVVAACVEAGCDYLDISGESEFMERMEVVYHEKAMEKVGFVAAPNRVEAYLSLESDKNIAIDVFTVDIYTQGE</sequence>
<dbReference type="AlphaFoldDB" id="A0AA35ZT83"/>
<gene>
    <name evidence="1" type="ORF">LSALG_LOCUS36714</name>
    <name evidence="2" type="ORF">LSALG_LOCUS36715</name>
</gene>
<evidence type="ECO:0000313" key="2">
    <source>
        <dbReference type="EMBL" id="CAI9297933.1"/>
    </source>
</evidence>
<dbReference type="PANTHER" id="PTHR12286:SF5">
    <property type="entry name" value="SACCHAROPINE DEHYDROGENASE-LIKE OXIDOREDUCTASE"/>
    <property type="match status" value="1"/>
</dbReference>
<dbReference type="Proteomes" id="UP001177003">
    <property type="component" value="Chromosome 8"/>
</dbReference>
<name>A0AA35ZT83_LACSI</name>
<dbReference type="PANTHER" id="PTHR12286">
    <property type="entry name" value="SACCHAROPINE DEHYDROGENASE-LIKE OXIDOREDUCTASE"/>
    <property type="match status" value="1"/>
</dbReference>
<accession>A0AA35ZT83</accession>
<dbReference type="EMBL" id="OX465084">
    <property type="protein sequence ID" value="CAI9297933.1"/>
    <property type="molecule type" value="Genomic_DNA"/>
</dbReference>
<dbReference type="GO" id="GO:0009247">
    <property type="term" value="P:glycolipid biosynthetic process"/>
    <property type="evidence" value="ECO:0007669"/>
    <property type="project" value="TreeGrafter"/>
</dbReference>
<dbReference type="Gene3D" id="3.40.50.720">
    <property type="entry name" value="NAD(P)-binding Rossmann-like Domain"/>
    <property type="match status" value="1"/>
</dbReference>
<evidence type="ECO:0000313" key="1">
    <source>
        <dbReference type="EMBL" id="CAI9297932.1"/>
    </source>
</evidence>
<dbReference type="GO" id="GO:0005811">
    <property type="term" value="C:lipid droplet"/>
    <property type="evidence" value="ECO:0007669"/>
    <property type="project" value="TreeGrafter"/>
</dbReference>
<keyword evidence="3" id="KW-1185">Reference proteome</keyword>
<dbReference type="EMBL" id="OX465084">
    <property type="protein sequence ID" value="CAI9297932.1"/>
    <property type="molecule type" value="Genomic_DNA"/>
</dbReference>
<proteinExistence type="predicted"/>
<dbReference type="GO" id="GO:0005739">
    <property type="term" value="C:mitochondrion"/>
    <property type="evidence" value="ECO:0007669"/>
    <property type="project" value="TreeGrafter"/>
</dbReference>
<protein>
    <submittedName>
        <fullName evidence="2">Uncharacterized protein</fullName>
    </submittedName>
</protein>
<dbReference type="InterPro" id="IPR051276">
    <property type="entry name" value="Saccharopine_DH-like_oxidrdct"/>
</dbReference>